<gene>
    <name evidence="2" type="ORF">CCMP2556_LOCUS42975</name>
</gene>
<name>A0ABP0QN17_9DINO</name>
<sequence length="251" mass="28289">MVKRAPASKRVTLEQRVRRCRASLPFEGGEPIPPTLPRSMKEKQRAWLLDGLRAMGAPLVFATIVSLLFQVPGLDWSQPLQHFECFSGDMEVTKAEWAESRLHVEISIEAFGPEGLQGMPRWQSFGRASFGACGAGGGKGHGCLADITEYEIEPDYSDNKEMVVRYTNAKGEARVHGGTDLKGSQSYPKKFGEALSKVRSKYQKKHHREAMAWLRQARRCERDYDRRPRLNRAWVTGANLQPVLDFLSAKQ</sequence>
<organism evidence="2 3">
    <name type="scientific">Durusdinium trenchii</name>
    <dbReference type="NCBI Taxonomy" id="1381693"/>
    <lineage>
        <taxon>Eukaryota</taxon>
        <taxon>Sar</taxon>
        <taxon>Alveolata</taxon>
        <taxon>Dinophyceae</taxon>
        <taxon>Suessiales</taxon>
        <taxon>Symbiodiniaceae</taxon>
        <taxon>Durusdinium</taxon>
    </lineage>
</organism>
<keyword evidence="1" id="KW-1133">Transmembrane helix</keyword>
<dbReference type="Proteomes" id="UP001642484">
    <property type="component" value="Unassembled WGS sequence"/>
</dbReference>
<protein>
    <submittedName>
        <fullName evidence="2">Uncharacterized protein</fullName>
    </submittedName>
</protein>
<accession>A0ABP0QN17</accession>
<reference evidence="2 3" key="1">
    <citation type="submission" date="2024-02" db="EMBL/GenBank/DDBJ databases">
        <authorList>
            <person name="Chen Y."/>
            <person name="Shah S."/>
            <person name="Dougan E. K."/>
            <person name="Thang M."/>
            <person name="Chan C."/>
        </authorList>
    </citation>
    <scope>NUCLEOTIDE SEQUENCE [LARGE SCALE GENOMIC DNA]</scope>
</reference>
<dbReference type="EMBL" id="CAXAMN010024696">
    <property type="protein sequence ID" value="CAK9089240.1"/>
    <property type="molecule type" value="Genomic_DNA"/>
</dbReference>
<evidence type="ECO:0000313" key="3">
    <source>
        <dbReference type="Proteomes" id="UP001642484"/>
    </source>
</evidence>
<evidence type="ECO:0000313" key="2">
    <source>
        <dbReference type="EMBL" id="CAK9089240.1"/>
    </source>
</evidence>
<feature type="transmembrane region" description="Helical" evidence="1">
    <location>
        <begin position="47"/>
        <end position="69"/>
    </location>
</feature>
<comment type="caution">
    <text evidence="2">The sequence shown here is derived from an EMBL/GenBank/DDBJ whole genome shotgun (WGS) entry which is preliminary data.</text>
</comment>
<keyword evidence="1" id="KW-0812">Transmembrane</keyword>
<evidence type="ECO:0000256" key="1">
    <source>
        <dbReference type="SAM" id="Phobius"/>
    </source>
</evidence>
<keyword evidence="3" id="KW-1185">Reference proteome</keyword>
<keyword evidence="1" id="KW-0472">Membrane</keyword>
<proteinExistence type="predicted"/>